<evidence type="ECO:0000256" key="2">
    <source>
        <dbReference type="ARBA" id="ARBA00022527"/>
    </source>
</evidence>
<evidence type="ECO:0000259" key="9">
    <source>
        <dbReference type="PROSITE" id="PS50011"/>
    </source>
</evidence>
<dbReference type="PROSITE" id="PS50011">
    <property type="entry name" value="PROTEIN_KINASE_DOM"/>
    <property type="match status" value="1"/>
</dbReference>
<dbReference type="InterPro" id="IPR011009">
    <property type="entry name" value="Kinase-like_dom_sf"/>
</dbReference>
<keyword evidence="2" id="KW-0723">Serine/threonine-protein kinase</keyword>
<keyword evidence="11" id="KW-1185">Reference proteome</keyword>
<evidence type="ECO:0000256" key="3">
    <source>
        <dbReference type="ARBA" id="ARBA00022679"/>
    </source>
</evidence>
<dbReference type="PANTHER" id="PTHR43289:SF6">
    <property type="entry name" value="SERINE_THREONINE-PROTEIN KINASE NEKL-3"/>
    <property type="match status" value="1"/>
</dbReference>
<evidence type="ECO:0000256" key="4">
    <source>
        <dbReference type="ARBA" id="ARBA00022741"/>
    </source>
</evidence>
<gene>
    <name evidence="10" type="ORF">Atai01_17270</name>
</gene>
<dbReference type="Gene3D" id="1.10.510.10">
    <property type="entry name" value="Transferase(Phosphotransferase) domain 1"/>
    <property type="match status" value="1"/>
</dbReference>
<feature type="domain" description="Protein kinase" evidence="9">
    <location>
        <begin position="6"/>
        <end position="259"/>
    </location>
</feature>
<dbReference type="Proteomes" id="UP001165136">
    <property type="component" value="Unassembled WGS sequence"/>
</dbReference>
<keyword evidence="8" id="KW-0472">Membrane</keyword>
<evidence type="ECO:0000313" key="10">
    <source>
        <dbReference type="EMBL" id="GLY65108.1"/>
    </source>
</evidence>
<protein>
    <recommendedName>
        <fullName evidence="1">non-specific serine/threonine protein kinase</fullName>
        <ecNumber evidence="1">2.7.11.1</ecNumber>
    </recommendedName>
</protein>
<keyword evidence="5" id="KW-0418">Kinase</keyword>
<evidence type="ECO:0000256" key="1">
    <source>
        <dbReference type="ARBA" id="ARBA00012513"/>
    </source>
</evidence>
<dbReference type="AlphaFoldDB" id="A0A9W6VBL1"/>
<dbReference type="Pfam" id="PF00069">
    <property type="entry name" value="Pkinase"/>
    <property type="match status" value="1"/>
</dbReference>
<sequence length="436" mass="45321">MVTISGSELLPIGQGPVATVYSGWCAGEKKALKVFPAKFDGQTLGVYERERGKLAELAVSAPILPVESVDQLDDGRQALRMPLCAQSLAALVRRSGALGPDDVVVLGYALALALAAAHGAGILHGGVSPDNVLFGESGEPVLADFGVPVREAFPRDPLHNIEFVSPETLRSGEVDEGTDLYGLGAVLHFALSGSSPHPGRLGEQPSDRVLRVLGSPVPAINRPGVPVELSTVVARLLAPDAANRPPDADWVADQLAAMLPDEPSPTGTFDDFEPEDAGKAEDGPSGSQPAVRSARRSIVVVSALAGAAVLAALVVLLVPLGASDQLSSTPRLPPPPASASPAELAPPARVDLADPVDLGDQVVLTWTSDRTLDFAVVVAGEGEANHVLLAQRNHTMTVPVDPVRKYCFLVQASDSAEGSPVYESRPKAIRGAVCRQ</sequence>
<keyword evidence="8" id="KW-1133">Transmembrane helix</keyword>
<dbReference type="SUPFAM" id="SSF56112">
    <property type="entry name" value="Protein kinase-like (PK-like)"/>
    <property type="match status" value="1"/>
</dbReference>
<accession>A0A9W6VBL1</accession>
<dbReference type="GO" id="GO:0004674">
    <property type="term" value="F:protein serine/threonine kinase activity"/>
    <property type="evidence" value="ECO:0007669"/>
    <property type="project" value="UniProtKB-KW"/>
</dbReference>
<feature type="transmembrane region" description="Helical" evidence="8">
    <location>
        <begin position="298"/>
        <end position="322"/>
    </location>
</feature>
<keyword evidence="8" id="KW-0812">Transmembrane</keyword>
<evidence type="ECO:0000256" key="8">
    <source>
        <dbReference type="SAM" id="Phobius"/>
    </source>
</evidence>
<proteinExistence type="predicted"/>
<evidence type="ECO:0000256" key="7">
    <source>
        <dbReference type="SAM" id="MobiDB-lite"/>
    </source>
</evidence>
<evidence type="ECO:0000313" key="11">
    <source>
        <dbReference type="Proteomes" id="UP001165136"/>
    </source>
</evidence>
<evidence type="ECO:0000256" key="6">
    <source>
        <dbReference type="ARBA" id="ARBA00022840"/>
    </source>
</evidence>
<dbReference type="InterPro" id="IPR000719">
    <property type="entry name" value="Prot_kinase_dom"/>
</dbReference>
<name>A0A9W6VBL1_9PSEU</name>
<organism evidence="10 11">
    <name type="scientific">Amycolatopsis taiwanensis</name>
    <dbReference type="NCBI Taxonomy" id="342230"/>
    <lineage>
        <taxon>Bacteria</taxon>
        <taxon>Bacillati</taxon>
        <taxon>Actinomycetota</taxon>
        <taxon>Actinomycetes</taxon>
        <taxon>Pseudonocardiales</taxon>
        <taxon>Pseudonocardiaceae</taxon>
        <taxon>Amycolatopsis</taxon>
    </lineage>
</organism>
<dbReference type="EMBL" id="BSTI01000003">
    <property type="protein sequence ID" value="GLY65108.1"/>
    <property type="molecule type" value="Genomic_DNA"/>
</dbReference>
<feature type="region of interest" description="Disordered" evidence="7">
    <location>
        <begin position="259"/>
        <end position="290"/>
    </location>
</feature>
<dbReference type="PANTHER" id="PTHR43289">
    <property type="entry name" value="MITOGEN-ACTIVATED PROTEIN KINASE KINASE KINASE 20-RELATED"/>
    <property type="match status" value="1"/>
</dbReference>
<evidence type="ECO:0000256" key="5">
    <source>
        <dbReference type="ARBA" id="ARBA00022777"/>
    </source>
</evidence>
<keyword evidence="3" id="KW-0808">Transferase</keyword>
<dbReference type="GO" id="GO:0005524">
    <property type="term" value="F:ATP binding"/>
    <property type="evidence" value="ECO:0007669"/>
    <property type="project" value="UniProtKB-KW"/>
</dbReference>
<keyword evidence="4" id="KW-0547">Nucleotide-binding</keyword>
<dbReference type="RefSeq" id="WP_285486446.1">
    <property type="nucleotide sequence ID" value="NZ_BSTI01000003.1"/>
</dbReference>
<dbReference type="EC" id="2.7.11.1" evidence="1"/>
<keyword evidence="6" id="KW-0067">ATP-binding</keyword>
<reference evidence="10" key="1">
    <citation type="submission" date="2023-03" db="EMBL/GenBank/DDBJ databases">
        <title>Amycolatopsis taiwanensis NBRC 103393.</title>
        <authorList>
            <person name="Ichikawa N."/>
            <person name="Sato H."/>
            <person name="Tonouchi N."/>
        </authorList>
    </citation>
    <scope>NUCLEOTIDE SEQUENCE</scope>
    <source>
        <strain evidence="10">NBRC 103393</strain>
    </source>
</reference>
<dbReference type="SMART" id="SM00220">
    <property type="entry name" value="S_TKc"/>
    <property type="match status" value="1"/>
</dbReference>
<comment type="caution">
    <text evidence="10">The sequence shown here is derived from an EMBL/GenBank/DDBJ whole genome shotgun (WGS) entry which is preliminary data.</text>
</comment>